<dbReference type="GeneID" id="106389884"/>
<dbReference type="Pfam" id="PF07265">
    <property type="entry name" value="TAP35_44"/>
    <property type="match status" value="1"/>
</dbReference>
<dbReference type="InterPro" id="IPR009891">
    <property type="entry name" value="TAP35_44"/>
</dbReference>
<evidence type="ECO:0000256" key="1">
    <source>
        <dbReference type="SAM" id="MobiDB-lite"/>
    </source>
</evidence>
<keyword evidence="2" id="KW-0732">Signal</keyword>
<evidence type="ECO:0000256" key="2">
    <source>
        <dbReference type="SAM" id="SignalP"/>
    </source>
</evidence>
<reference evidence="4" key="2">
    <citation type="submission" date="2014-06" db="EMBL/GenBank/DDBJ databases">
        <authorList>
            <person name="Genoscope - CEA"/>
        </authorList>
    </citation>
    <scope>NUCLEOTIDE SEQUENCE</scope>
</reference>
<dbReference type="STRING" id="3708.A0A078H0X3"/>
<reference evidence="3" key="3">
    <citation type="submission" date="2021-01" db="EMBL/GenBank/DDBJ databases">
        <authorList>
            <consortium name="Genoscope - CEA"/>
            <person name="William W."/>
        </authorList>
    </citation>
    <scope>NUCLEOTIDE SEQUENCE</scope>
</reference>
<dbReference type="OrthoDB" id="1107475at2759"/>
<keyword evidence="5" id="KW-1185">Reference proteome</keyword>
<dbReference type="Proteomes" id="UP000028999">
    <property type="component" value="Unassembled WGS sequence"/>
</dbReference>
<dbReference type="Proteomes" id="UP001295469">
    <property type="component" value="Chromosome C03"/>
</dbReference>
<gene>
    <name evidence="4" type="primary">BnaC03g63880D</name>
    <name evidence="3" type="ORF">DARMORV10_C03P82940.1</name>
    <name evidence="4" type="ORF">GSBRNA2T00047672001</name>
</gene>
<reference evidence="4 5" key="1">
    <citation type="journal article" date="2014" name="Science">
        <title>Plant genetics. Early allopolyploid evolution in the post-Neolithic Brassica napus oilseed genome.</title>
        <authorList>
            <person name="Chalhoub B."/>
            <person name="Denoeud F."/>
            <person name="Liu S."/>
            <person name="Parkin I.A."/>
            <person name="Tang H."/>
            <person name="Wang X."/>
            <person name="Chiquet J."/>
            <person name="Belcram H."/>
            <person name="Tong C."/>
            <person name="Samans B."/>
            <person name="Correa M."/>
            <person name="Da Silva C."/>
            <person name="Just J."/>
            <person name="Falentin C."/>
            <person name="Koh C.S."/>
            <person name="Le Clainche I."/>
            <person name="Bernard M."/>
            <person name="Bento P."/>
            <person name="Noel B."/>
            <person name="Labadie K."/>
            <person name="Alberti A."/>
            <person name="Charles M."/>
            <person name="Arnaud D."/>
            <person name="Guo H."/>
            <person name="Daviaud C."/>
            <person name="Alamery S."/>
            <person name="Jabbari K."/>
            <person name="Zhao M."/>
            <person name="Edger P.P."/>
            <person name="Chelaifa H."/>
            <person name="Tack D."/>
            <person name="Lassalle G."/>
            <person name="Mestiri I."/>
            <person name="Schnel N."/>
            <person name="Le Paslier M.C."/>
            <person name="Fan G."/>
            <person name="Renault V."/>
            <person name="Bayer P.E."/>
            <person name="Golicz A.A."/>
            <person name="Manoli S."/>
            <person name="Lee T.H."/>
            <person name="Thi V.H."/>
            <person name="Chalabi S."/>
            <person name="Hu Q."/>
            <person name="Fan C."/>
            <person name="Tollenaere R."/>
            <person name="Lu Y."/>
            <person name="Battail C."/>
            <person name="Shen J."/>
            <person name="Sidebottom C.H."/>
            <person name="Wang X."/>
            <person name="Canaguier A."/>
            <person name="Chauveau A."/>
            <person name="Berard A."/>
            <person name="Deniot G."/>
            <person name="Guan M."/>
            <person name="Liu Z."/>
            <person name="Sun F."/>
            <person name="Lim Y.P."/>
            <person name="Lyons E."/>
            <person name="Town C.D."/>
            <person name="Bancroft I."/>
            <person name="Wang X."/>
            <person name="Meng J."/>
            <person name="Ma J."/>
            <person name="Pires J.C."/>
            <person name="King G.J."/>
            <person name="Brunel D."/>
            <person name="Delourme R."/>
            <person name="Renard M."/>
            <person name="Aury J.M."/>
            <person name="Adams K.L."/>
            <person name="Batley J."/>
            <person name="Snowdon R.J."/>
            <person name="Tost J."/>
            <person name="Edwards D."/>
            <person name="Zhou Y."/>
            <person name="Hua W."/>
            <person name="Sharpe A.G."/>
            <person name="Paterson A.H."/>
            <person name="Guan C."/>
            <person name="Wincker P."/>
        </authorList>
    </citation>
    <scope>NUCLEOTIDE SEQUENCE [LARGE SCALE GENOMIC DNA]</scope>
    <source>
        <strain evidence="5">cv. Darmor-bzh</strain>
    </source>
</reference>
<name>A0A078H0X3_BRANA</name>
<sequence>MSNARVFLCLVFLIFLTSPLVLCSSSPKVVAVAASASTEEAPKRHIDPPAMLVSESIEVDSSSSMAKIDDEPATNSAISGFFRYRFPFYGWPFPMVKPANPSVPATPVTGASEEESEKVPSSPSEGNRDGGNA</sequence>
<dbReference type="Gramene" id="CDY31436">
    <property type="protein sequence ID" value="CDY31436"/>
    <property type="gene ID" value="GSBRNA2T00047672001"/>
</dbReference>
<dbReference type="AlphaFoldDB" id="A0A078H0X3"/>
<dbReference type="EMBL" id="LK032272">
    <property type="protein sequence ID" value="CDY31436.1"/>
    <property type="molecule type" value="Genomic_DNA"/>
</dbReference>
<feature type="signal peptide" evidence="2">
    <location>
        <begin position="1"/>
        <end position="23"/>
    </location>
</feature>
<feature type="chain" id="PRO_5040665539" evidence="2">
    <location>
        <begin position="24"/>
        <end position="133"/>
    </location>
</feature>
<protein>
    <submittedName>
        <fullName evidence="3">(rape) hypothetical protein</fullName>
    </submittedName>
    <submittedName>
        <fullName evidence="4">BnaC03g63880D protein</fullName>
    </submittedName>
</protein>
<dbReference type="PaxDb" id="3708-A0A078H0X3"/>
<organism evidence="4 5">
    <name type="scientific">Brassica napus</name>
    <name type="common">Rape</name>
    <dbReference type="NCBI Taxonomy" id="3708"/>
    <lineage>
        <taxon>Eukaryota</taxon>
        <taxon>Viridiplantae</taxon>
        <taxon>Streptophyta</taxon>
        <taxon>Embryophyta</taxon>
        <taxon>Tracheophyta</taxon>
        <taxon>Spermatophyta</taxon>
        <taxon>Magnoliopsida</taxon>
        <taxon>eudicotyledons</taxon>
        <taxon>Gunneridae</taxon>
        <taxon>Pentapetalae</taxon>
        <taxon>rosids</taxon>
        <taxon>malvids</taxon>
        <taxon>Brassicales</taxon>
        <taxon>Brassicaceae</taxon>
        <taxon>Brassiceae</taxon>
        <taxon>Brassica</taxon>
    </lineage>
</organism>
<evidence type="ECO:0000313" key="4">
    <source>
        <dbReference type="EMBL" id="CDY31436.1"/>
    </source>
</evidence>
<dbReference type="KEGG" id="bna:106389884"/>
<dbReference type="EMBL" id="HG994367">
    <property type="protein sequence ID" value="CAF1710949.1"/>
    <property type="molecule type" value="Genomic_DNA"/>
</dbReference>
<evidence type="ECO:0000313" key="5">
    <source>
        <dbReference type="Proteomes" id="UP000028999"/>
    </source>
</evidence>
<feature type="region of interest" description="Disordered" evidence="1">
    <location>
        <begin position="102"/>
        <end position="133"/>
    </location>
</feature>
<proteinExistence type="predicted"/>
<accession>A0A078H0X3</accession>
<evidence type="ECO:0000313" key="3">
    <source>
        <dbReference type="EMBL" id="CAF1710949.1"/>
    </source>
</evidence>